<proteinExistence type="predicted"/>
<dbReference type="Pfam" id="PF04023">
    <property type="entry name" value="FeoA"/>
    <property type="match status" value="1"/>
</dbReference>
<evidence type="ECO:0000313" key="4">
    <source>
        <dbReference type="Proteomes" id="UP000290657"/>
    </source>
</evidence>
<dbReference type="GO" id="GO:0046914">
    <property type="term" value="F:transition metal ion binding"/>
    <property type="evidence" value="ECO:0007669"/>
    <property type="project" value="InterPro"/>
</dbReference>
<dbReference type="SUPFAM" id="SSF50037">
    <property type="entry name" value="C-terminal domain of transcriptional repressors"/>
    <property type="match status" value="1"/>
</dbReference>
<protein>
    <submittedName>
        <fullName evidence="3">Iron transporter</fullName>
    </submittedName>
</protein>
<dbReference type="Gene3D" id="2.30.30.90">
    <property type="match status" value="1"/>
</dbReference>
<evidence type="ECO:0000256" key="1">
    <source>
        <dbReference type="ARBA" id="ARBA00023004"/>
    </source>
</evidence>
<dbReference type="InterPro" id="IPR038157">
    <property type="entry name" value="FeoA_core_dom"/>
</dbReference>
<name>A0A4Q0XS19_9BACT</name>
<dbReference type="PANTHER" id="PTHR42954:SF2">
    <property type="entry name" value="FE(2+) TRANSPORT PROTEIN A"/>
    <property type="match status" value="1"/>
</dbReference>
<sequence length="74" mass="7954">MTLDSLNKGDSAVIKNVNAPQALKARLTSFGINKGANITLQEVTLAKNTMEISVNKTKVALRISEAQNIEVEAQ</sequence>
<evidence type="ECO:0000259" key="2">
    <source>
        <dbReference type="SMART" id="SM00899"/>
    </source>
</evidence>
<dbReference type="SMART" id="SM00899">
    <property type="entry name" value="FeoA"/>
    <property type="match status" value="1"/>
</dbReference>
<dbReference type="OrthoDB" id="5340000at2"/>
<feature type="domain" description="Ferrous iron transporter FeoA-like" evidence="2">
    <location>
        <begin position="1"/>
        <end position="73"/>
    </location>
</feature>
<comment type="caution">
    <text evidence="3">The sequence shown here is derived from an EMBL/GenBank/DDBJ whole genome shotgun (WGS) entry which is preliminary data.</text>
</comment>
<accession>A0A4Q0XS19</accession>
<dbReference type="EMBL" id="PDKN01000006">
    <property type="protein sequence ID" value="RXJ56293.1"/>
    <property type="molecule type" value="Genomic_DNA"/>
</dbReference>
<dbReference type="Proteomes" id="UP000290657">
    <property type="component" value="Unassembled WGS sequence"/>
</dbReference>
<dbReference type="InterPro" id="IPR007167">
    <property type="entry name" value="Fe-transptr_FeoA-like"/>
</dbReference>
<dbReference type="PANTHER" id="PTHR42954">
    <property type="entry name" value="FE(2+) TRANSPORT PROTEIN A"/>
    <property type="match status" value="1"/>
</dbReference>
<evidence type="ECO:0000313" key="3">
    <source>
        <dbReference type="EMBL" id="RXJ56293.1"/>
    </source>
</evidence>
<organism evidence="3 4">
    <name type="scientific">Candidatus Marinarcus aquaticus</name>
    <dbReference type="NCBI Taxonomy" id="2044504"/>
    <lineage>
        <taxon>Bacteria</taxon>
        <taxon>Pseudomonadati</taxon>
        <taxon>Campylobacterota</taxon>
        <taxon>Epsilonproteobacteria</taxon>
        <taxon>Campylobacterales</taxon>
        <taxon>Arcobacteraceae</taxon>
        <taxon>Candidatus Marinarcus</taxon>
    </lineage>
</organism>
<dbReference type="InterPro" id="IPR052713">
    <property type="entry name" value="FeoA"/>
</dbReference>
<reference evidence="3 4" key="1">
    <citation type="submission" date="2017-10" db="EMBL/GenBank/DDBJ databases">
        <title>Genomics of the genus Arcobacter.</title>
        <authorList>
            <person name="Perez-Cataluna A."/>
            <person name="Figueras M.J."/>
        </authorList>
    </citation>
    <scope>NUCLEOTIDE SEQUENCE [LARGE SCALE GENOMIC DNA]</scope>
    <source>
        <strain evidence="3 4">CECT 8987</strain>
    </source>
</reference>
<dbReference type="RefSeq" id="WP_128996635.1">
    <property type="nucleotide sequence ID" value="NZ_PDKN01000006.1"/>
</dbReference>
<gene>
    <name evidence="3" type="ORF">CRV04_09635</name>
</gene>
<keyword evidence="4" id="KW-1185">Reference proteome</keyword>
<dbReference type="InterPro" id="IPR008988">
    <property type="entry name" value="Transcriptional_repressor_C"/>
</dbReference>
<dbReference type="AlphaFoldDB" id="A0A4Q0XS19"/>
<keyword evidence="1" id="KW-0408">Iron</keyword>